<dbReference type="Proteomes" id="UP000324222">
    <property type="component" value="Unassembled WGS sequence"/>
</dbReference>
<proteinExistence type="predicted"/>
<dbReference type="AlphaFoldDB" id="A0A5B7IAR2"/>
<protein>
    <submittedName>
        <fullName evidence="1">Uncharacterized protein</fullName>
    </submittedName>
</protein>
<organism evidence="1 2">
    <name type="scientific">Portunus trituberculatus</name>
    <name type="common">Swimming crab</name>
    <name type="synonym">Neptunus trituberculatus</name>
    <dbReference type="NCBI Taxonomy" id="210409"/>
    <lineage>
        <taxon>Eukaryota</taxon>
        <taxon>Metazoa</taxon>
        <taxon>Ecdysozoa</taxon>
        <taxon>Arthropoda</taxon>
        <taxon>Crustacea</taxon>
        <taxon>Multicrustacea</taxon>
        <taxon>Malacostraca</taxon>
        <taxon>Eumalacostraca</taxon>
        <taxon>Eucarida</taxon>
        <taxon>Decapoda</taxon>
        <taxon>Pleocyemata</taxon>
        <taxon>Brachyura</taxon>
        <taxon>Eubrachyura</taxon>
        <taxon>Portunoidea</taxon>
        <taxon>Portunidae</taxon>
        <taxon>Portuninae</taxon>
        <taxon>Portunus</taxon>
    </lineage>
</organism>
<dbReference type="OrthoDB" id="265717at2759"/>
<evidence type="ECO:0000313" key="2">
    <source>
        <dbReference type="Proteomes" id="UP000324222"/>
    </source>
</evidence>
<name>A0A5B7IAR2_PORTR</name>
<gene>
    <name evidence="1" type="ORF">E2C01_073088</name>
</gene>
<dbReference type="EMBL" id="VSRR010048847">
    <property type="protein sequence ID" value="MPC78597.1"/>
    <property type="molecule type" value="Genomic_DNA"/>
</dbReference>
<reference evidence="1 2" key="1">
    <citation type="submission" date="2019-05" db="EMBL/GenBank/DDBJ databases">
        <title>Another draft genome of Portunus trituberculatus and its Hox gene families provides insights of decapod evolution.</title>
        <authorList>
            <person name="Jeong J.-H."/>
            <person name="Song I."/>
            <person name="Kim S."/>
            <person name="Choi T."/>
            <person name="Kim D."/>
            <person name="Ryu S."/>
            <person name="Kim W."/>
        </authorList>
    </citation>
    <scope>NUCLEOTIDE SEQUENCE [LARGE SCALE GENOMIC DNA]</scope>
    <source>
        <tissue evidence="1">Muscle</tissue>
    </source>
</reference>
<sequence length="83" mass="9575">MYDTEVNGEEGNKVEAPRCGLCGWIPSSEKLKQYWNTVAFMKKQLKNMDQNNLKIKNTLRLVARCFGRCRGYQQCATSHLESD</sequence>
<accession>A0A5B7IAR2</accession>
<evidence type="ECO:0000313" key="1">
    <source>
        <dbReference type="EMBL" id="MPC78597.1"/>
    </source>
</evidence>
<keyword evidence="2" id="KW-1185">Reference proteome</keyword>
<comment type="caution">
    <text evidence="1">The sequence shown here is derived from an EMBL/GenBank/DDBJ whole genome shotgun (WGS) entry which is preliminary data.</text>
</comment>